<keyword evidence="1" id="KW-0929">Antimicrobial</keyword>
<dbReference type="STRING" id="36874.HQ34_01150"/>
<keyword evidence="9" id="KW-1185">Reference proteome</keyword>
<feature type="region of interest" description="Disordered" evidence="5">
    <location>
        <begin position="194"/>
        <end position="218"/>
    </location>
</feature>
<evidence type="ECO:0000256" key="5">
    <source>
        <dbReference type="SAM" id="MobiDB-lite"/>
    </source>
</evidence>
<comment type="caution">
    <text evidence="8">The sequence shown here is derived from an EMBL/GenBank/DDBJ whole genome shotgun (WGS) entry which is preliminary data.</text>
</comment>
<dbReference type="Proteomes" id="UP000030125">
    <property type="component" value="Unassembled WGS sequence"/>
</dbReference>
<dbReference type="Gene3D" id="1.10.530.10">
    <property type="match status" value="1"/>
</dbReference>
<evidence type="ECO:0000256" key="2">
    <source>
        <dbReference type="ARBA" id="ARBA00022638"/>
    </source>
</evidence>
<sequence length="331" mass="37520">MKSIYSLTLCGILSLVALLGTSSCSSTRTAAPRPIPAARAYTPYNDYINRYAPLALDQQRKHGIPASIKLAQGILESGAGKSKLAREANNHFGIKCHRSWTGGRSYHNDDLPNECFRAYDTVEESFLDHSYFLKQKRYQRLFKLKITDYKGWARGLQECGYATNKGYANALIKLIEDNRLYLIDKENPKRLYTYDAPSKSVAPQPKKQQPKKEKRGVHGERPAYIGNELLYTIVQQGETLADIAREMEMSERKLAKYNDFPEGYPLTPGDIVYLQPKRSKAVPPHYEHVVKVGESIHQIAQTYGIKISALYALNRLSEEYVPNEGDVLLLR</sequence>
<dbReference type="PROSITE" id="PS51782">
    <property type="entry name" value="LYSM"/>
    <property type="match status" value="2"/>
</dbReference>
<dbReference type="InterPro" id="IPR018392">
    <property type="entry name" value="LysM"/>
</dbReference>
<dbReference type="eggNOG" id="COG1705">
    <property type="taxonomic scope" value="Bacteria"/>
</dbReference>
<keyword evidence="6" id="KW-0732">Signal</keyword>
<gene>
    <name evidence="8" type="ORF">HQ35_06380</name>
</gene>
<feature type="domain" description="LysM" evidence="7">
    <location>
        <begin position="230"/>
        <end position="274"/>
    </location>
</feature>
<feature type="domain" description="LysM" evidence="7">
    <location>
        <begin position="286"/>
        <end position="330"/>
    </location>
</feature>
<feature type="chain" id="PRO_5001998471" description="Peptidoglycan hydrolase" evidence="6">
    <location>
        <begin position="31"/>
        <end position="331"/>
    </location>
</feature>
<dbReference type="Gene3D" id="3.10.350.10">
    <property type="entry name" value="LysM domain"/>
    <property type="match status" value="2"/>
</dbReference>
<dbReference type="GO" id="GO:0004040">
    <property type="term" value="F:amidase activity"/>
    <property type="evidence" value="ECO:0007669"/>
    <property type="project" value="InterPro"/>
</dbReference>
<evidence type="ECO:0000256" key="1">
    <source>
        <dbReference type="ARBA" id="ARBA00022529"/>
    </source>
</evidence>
<feature type="signal peptide" evidence="6">
    <location>
        <begin position="1"/>
        <end position="30"/>
    </location>
</feature>
<dbReference type="SMART" id="SM00047">
    <property type="entry name" value="LYZ2"/>
    <property type="match status" value="1"/>
</dbReference>
<organism evidence="8 9">
    <name type="scientific">Porphyromonas cangingivalis</name>
    <dbReference type="NCBI Taxonomy" id="36874"/>
    <lineage>
        <taxon>Bacteria</taxon>
        <taxon>Pseudomonadati</taxon>
        <taxon>Bacteroidota</taxon>
        <taxon>Bacteroidia</taxon>
        <taxon>Bacteroidales</taxon>
        <taxon>Porphyromonadaceae</taxon>
        <taxon>Porphyromonas</taxon>
    </lineage>
</organism>
<dbReference type="InterPro" id="IPR002901">
    <property type="entry name" value="MGlyc_endo_b_GlcNAc-like_dom"/>
</dbReference>
<dbReference type="GO" id="GO:0031640">
    <property type="term" value="P:killing of cells of another organism"/>
    <property type="evidence" value="ECO:0007669"/>
    <property type="project" value="UniProtKB-KW"/>
</dbReference>
<name>A0A0A2EVI0_PORCN</name>
<dbReference type="InterPro" id="IPR036779">
    <property type="entry name" value="LysM_dom_sf"/>
</dbReference>
<protein>
    <recommendedName>
        <fullName evidence="4">Peptidoglycan hydrolase</fullName>
    </recommendedName>
</protein>
<keyword evidence="2" id="KW-0081">Bacteriolytic enzyme</keyword>
<evidence type="ECO:0000256" key="4">
    <source>
        <dbReference type="ARBA" id="ARBA00032108"/>
    </source>
</evidence>
<dbReference type="RefSeq" id="WP_036851825.1">
    <property type="nucleotide sequence ID" value="NZ_JQJD01000043.1"/>
</dbReference>
<dbReference type="EMBL" id="JQJD01000043">
    <property type="protein sequence ID" value="KGN80304.1"/>
    <property type="molecule type" value="Genomic_DNA"/>
</dbReference>
<dbReference type="SMART" id="SM00257">
    <property type="entry name" value="LysM"/>
    <property type="match status" value="2"/>
</dbReference>
<dbReference type="GO" id="GO:0042742">
    <property type="term" value="P:defense response to bacterium"/>
    <property type="evidence" value="ECO:0007669"/>
    <property type="project" value="UniProtKB-KW"/>
</dbReference>
<dbReference type="PROSITE" id="PS51257">
    <property type="entry name" value="PROKAR_LIPOPROTEIN"/>
    <property type="match status" value="1"/>
</dbReference>
<evidence type="ECO:0000259" key="7">
    <source>
        <dbReference type="PROSITE" id="PS51782"/>
    </source>
</evidence>
<keyword evidence="3" id="KW-0378">Hydrolase</keyword>
<evidence type="ECO:0000256" key="6">
    <source>
        <dbReference type="SAM" id="SignalP"/>
    </source>
</evidence>
<proteinExistence type="predicted"/>
<dbReference type="Pfam" id="PF01476">
    <property type="entry name" value="LysM"/>
    <property type="match status" value="2"/>
</dbReference>
<dbReference type="AlphaFoldDB" id="A0A0A2EVI0"/>
<dbReference type="SUPFAM" id="SSF54106">
    <property type="entry name" value="LysM domain"/>
    <property type="match status" value="2"/>
</dbReference>
<dbReference type="OrthoDB" id="977752at2"/>
<dbReference type="eggNOG" id="COG1388">
    <property type="taxonomic scope" value="Bacteria"/>
</dbReference>
<evidence type="ECO:0000313" key="8">
    <source>
        <dbReference type="EMBL" id="KGN80304.1"/>
    </source>
</evidence>
<dbReference type="InterPro" id="IPR051056">
    <property type="entry name" value="Glycosyl_Hydrolase_73"/>
</dbReference>
<evidence type="ECO:0000313" key="9">
    <source>
        <dbReference type="Proteomes" id="UP000030125"/>
    </source>
</evidence>
<reference evidence="8 9" key="1">
    <citation type="submission" date="2014-08" db="EMBL/GenBank/DDBJ databases">
        <title>Porphyromonas cangingivalis strain:COT-109_OH1386 Genome sequencing.</title>
        <authorList>
            <person name="Wallis C."/>
            <person name="Deusch O."/>
            <person name="O'Flynn C."/>
            <person name="Davis I."/>
            <person name="Jospin G."/>
            <person name="Darling A.E."/>
            <person name="Coil D.A."/>
            <person name="Alexiev A."/>
            <person name="Horsfall A."/>
            <person name="Kirkwood N."/>
            <person name="Harris S."/>
            <person name="Eisen J.A."/>
        </authorList>
    </citation>
    <scope>NUCLEOTIDE SEQUENCE [LARGE SCALE GENOMIC DNA]</scope>
    <source>
        <strain evidence="9">COT-109 OH1386</strain>
    </source>
</reference>
<dbReference type="PANTHER" id="PTHR33308:SF9">
    <property type="entry name" value="PEPTIDOGLYCAN HYDROLASE FLGJ"/>
    <property type="match status" value="1"/>
</dbReference>
<evidence type="ECO:0000256" key="3">
    <source>
        <dbReference type="ARBA" id="ARBA00022801"/>
    </source>
</evidence>
<dbReference type="CDD" id="cd00118">
    <property type="entry name" value="LysM"/>
    <property type="match status" value="2"/>
</dbReference>
<dbReference type="Pfam" id="PF01832">
    <property type="entry name" value="Glucosaminidase"/>
    <property type="match status" value="1"/>
</dbReference>
<dbReference type="PANTHER" id="PTHR33308">
    <property type="entry name" value="PEPTIDOGLYCAN HYDROLASE FLGJ"/>
    <property type="match status" value="1"/>
</dbReference>
<accession>A0A0A2EVI0</accession>